<gene>
    <name evidence="1" type="ORF">DW192_01240</name>
</gene>
<reference evidence="1 2" key="1">
    <citation type="submission" date="2018-08" db="EMBL/GenBank/DDBJ databases">
        <title>A genome reference for cultivated species of the human gut microbiota.</title>
        <authorList>
            <person name="Zou Y."/>
            <person name="Xue W."/>
            <person name="Luo G."/>
        </authorList>
    </citation>
    <scope>NUCLEOTIDE SEQUENCE [LARGE SCALE GENOMIC DNA]</scope>
    <source>
        <strain evidence="1 2">AM16-54</strain>
    </source>
</reference>
<sequence>MWVYSEKQKTWVNLEQVQRIASDGQGGYLLISQDGKKTSVDQTWYDKAMRWVDPDWWEKHPNGGKDSLNFEDALKAIMKATGAKMDKKDKDNNKKEGED</sequence>
<protein>
    <submittedName>
        <fullName evidence="1">Uncharacterized protein</fullName>
    </submittedName>
</protein>
<organism evidence="1 2">
    <name type="scientific">Segatella copri</name>
    <dbReference type="NCBI Taxonomy" id="165179"/>
    <lineage>
        <taxon>Bacteria</taxon>
        <taxon>Pseudomonadati</taxon>
        <taxon>Bacteroidota</taxon>
        <taxon>Bacteroidia</taxon>
        <taxon>Bacteroidales</taxon>
        <taxon>Prevotellaceae</taxon>
        <taxon>Segatella</taxon>
    </lineage>
</organism>
<evidence type="ECO:0000313" key="2">
    <source>
        <dbReference type="Proteomes" id="UP000284548"/>
    </source>
</evidence>
<proteinExistence type="predicted"/>
<name>A0A3R6EHC0_9BACT</name>
<dbReference type="Proteomes" id="UP000284548">
    <property type="component" value="Unassembled WGS sequence"/>
</dbReference>
<accession>A0A3R6EHC0</accession>
<evidence type="ECO:0000313" key="1">
    <source>
        <dbReference type="EMBL" id="RHH85385.1"/>
    </source>
</evidence>
<dbReference type="EMBL" id="QRKB01000001">
    <property type="protein sequence ID" value="RHH85385.1"/>
    <property type="molecule type" value="Genomic_DNA"/>
</dbReference>
<dbReference type="RefSeq" id="WP_118253275.1">
    <property type="nucleotide sequence ID" value="NZ_JAQEAK010000010.1"/>
</dbReference>
<comment type="caution">
    <text evidence="1">The sequence shown here is derived from an EMBL/GenBank/DDBJ whole genome shotgun (WGS) entry which is preliminary data.</text>
</comment>
<dbReference type="AlphaFoldDB" id="A0A3R6EHC0"/>